<organism evidence="4 5">
    <name type="scientific">Parelaphostrongylus tenuis</name>
    <name type="common">Meningeal worm</name>
    <dbReference type="NCBI Taxonomy" id="148309"/>
    <lineage>
        <taxon>Eukaryota</taxon>
        <taxon>Metazoa</taxon>
        <taxon>Ecdysozoa</taxon>
        <taxon>Nematoda</taxon>
        <taxon>Chromadorea</taxon>
        <taxon>Rhabditida</taxon>
        <taxon>Rhabditina</taxon>
        <taxon>Rhabditomorpha</taxon>
        <taxon>Strongyloidea</taxon>
        <taxon>Metastrongylidae</taxon>
        <taxon>Parelaphostrongylus</taxon>
    </lineage>
</organism>
<keyword evidence="3" id="KW-0653">Protein transport</keyword>
<keyword evidence="5" id="KW-1185">Reference proteome</keyword>
<dbReference type="AlphaFoldDB" id="A0AAD5R127"/>
<name>A0AAD5R127_PARTN</name>
<proteinExistence type="inferred from homology"/>
<evidence type="ECO:0000256" key="1">
    <source>
        <dbReference type="ARBA" id="ARBA00010394"/>
    </source>
</evidence>
<dbReference type="SUPFAM" id="SSF48371">
    <property type="entry name" value="ARM repeat"/>
    <property type="match status" value="1"/>
</dbReference>
<comment type="similarity">
    <text evidence="1">Belongs to the importin alpha family.</text>
</comment>
<dbReference type="EMBL" id="JAHQIW010005935">
    <property type="protein sequence ID" value="KAJ1367509.1"/>
    <property type="molecule type" value="Genomic_DNA"/>
</dbReference>
<dbReference type="Gene3D" id="1.25.10.10">
    <property type="entry name" value="Leucine-rich Repeat Variant"/>
    <property type="match status" value="1"/>
</dbReference>
<dbReference type="Proteomes" id="UP001196413">
    <property type="component" value="Unassembled WGS sequence"/>
</dbReference>
<dbReference type="InterPro" id="IPR011989">
    <property type="entry name" value="ARM-like"/>
</dbReference>
<dbReference type="PANTHER" id="PTHR23316">
    <property type="entry name" value="IMPORTIN ALPHA"/>
    <property type="match status" value="1"/>
</dbReference>
<keyword evidence="2" id="KW-0813">Transport</keyword>
<evidence type="ECO:0000313" key="4">
    <source>
        <dbReference type="EMBL" id="KAJ1367509.1"/>
    </source>
</evidence>
<sequence length="188" mass="21536">DGPHFRDYCLQLGIITLLLNFITPKTPLGFLRNVTWVIINLCRSKDPPPTHDIVKTILSSLTLMIYHDGIWALSYLAEGGNEQIKLLRERFECYYFRPPCHQVEQMVNWVLSTFSFPCAVDAKDPKVIQECGNSAILFGNLPSTQKTTDTLVLLLRDSREDRVAQKISTFMTVITYSQQIVIDENARR</sequence>
<reference evidence="4" key="1">
    <citation type="submission" date="2021-06" db="EMBL/GenBank/DDBJ databases">
        <title>Parelaphostrongylus tenuis whole genome reference sequence.</title>
        <authorList>
            <person name="Garwood T.J."/>
            <person name="Larsen P.A."/>
            <person name="Fountain-Jones N.M."/>
            <person name="Garbe J.R."/>
            <person name="Macchietto M.G."/>
            <person name="Kania S.A."/>
            <person name="Gerhold R.W."/>
            <person name="Richards J.E."/>
            <person name="Wolf T.M."/>
        </authorList>
    </citation>
    <scope>NUCLEOTIDE SEQUENCE</scope>
    <source>
        <strain evidence="4">MNPRO001-30</strain>
        <tissue evidence="4">Meninges</tissue>
    </source>
</reference>
<dbReference type="GO" id="GO:0015031">
    <property type="term" value="P:protein transport"/>
    <property type="evidence" value="ECO:0007669"/>
    <property type="project" value="UniProtKB-KW"/>
</dbReference>
<evidence type="ECO:0000256" key="3">
    <source>
        <dbReference type="ARBA" id="ARBA00022927"/>
    </source>
</evidence>
<accession>A0AAD5R127</accession>
<gene>
    <name evidence="4" type="ORF">KIN20_028439</name>
</gene>
<protein>
    <submittedName>
        <fullName evidence="4">Uncharacterized protein</fullName>
    </submittedName>
</protein>
<dbReference type="InterPro" id="IPR016024">
    <property type="entry name" value="ARM-type_fold"/>
</dbReference>
<evidence type="ECO:0000256" key="2">
    <source>
        <dbReference type="ARBA" id="ARBA00022448"/>
    </source>
</evidence>
<comment type="caution">
    <text evidence="4">The sequence shown here is derived from an EMBL/GenBank/DDBJ whole genome shotgun (WGS) entry which is preliminary data.</text>
</comment>
<feature type="non-terminal residue" evidence="4">
    <location>
        <position position="1"/>
    </location>
</feature>
<evidence type="ECO:0000313" key="5">
    <source>
        <dbReference type="Proteomes" id="UP001196413"/>
    </source>
</evidence>